<proteinExistence type="predicted"/>
<dbReference type="EMBL" id="CAJVPW010015200">
    <property type="protein sequence ID" value="CAG8659818.1"/>
    <property type="molecule type" value="Genomic_DNA"/>
</dbReference>
<name>A0ACA9NPZ3_9GLOM</name>
<evidence type="ECO:0000313" key="1">
    <source>
        <dbReference type="EMBL" id="CAG8659818.1"/>
    </source>
</evidence>
<keyword evidence="2" id="KW-1185">Reference proteome</keyword>
<feature type="non-terminal residue" evidence="1">
    <location>
        <position position="105"/>
    </location>
</feature>
<sequence>MNNLILTDDIKLQQVNYNDNEDAFDDTNLNEDQVDDIESIDFQQLNIPQNCANFEERVKAALYNAINYYWEVPLEEGMLAALLDPRCKMLNFASESLKARTYDSL</sequence>
<gene>
    <name evidence="1" type="ORF">SPELUC_LOCUS9224</name>
</gene>
<evidence type="ECO:0000313" key="2">
    <source>
        <dbReference type="Proteomes" id="UP000789366"/>
    </source>
</evidence>
<comment type="caution">
    <text evidence="1">The sequence shown here is derived from an EMBL/GenBank/DDBJ whole genome shotgun (WGS) entry which is preliminary data.</text>
</comment>
<dbReference type="Proteomes" id="UP000789366">
    <property type="component" value="Unassembled WGS sequence"/>
</dbReference>
<reference evidence="1" key="1">
    <citation type="submission" date="2021-06" db="EMBL/GenBank/DDBJ databases">
        <authorList>
            <person name="Kallberg Y."/>
            <person name="Tangrot J."/>
            <person name="Rosling A."/>
        </authorList>
    </citation>
    <scope>NUCLEOTIDE SEQUENCE</scope>
    <source>
        <strain evidence="1">28 12/20/2015</strain>
    </source>
</reference>
<accession>A0ACA9NPZ3</accession>
<protein>
    <submittedName>
        <fullName evidence="1">7174_t:CDS:1</fullName>
    </submittedName>
</protein>
<organism evidence="1 2">
    <name type="scientific">Cetraspora pellucida</name>
    <dbReference type="NCBI Taxonomy" id="1433469"/>
    <lineage>
        <taxon>Eukaryota</taxon>
        <taxon>Fungi</taxon>
        <taxon>Fungi incertae sedis</taxon>
        <taxon>Mucoromycota</taxon>
        <taxon>Glomeromycotina</taxon>
        <taxon>Glomeromycetes</taxon>
        <taxon>Diversisporales</taxon>
        <taxon>Gigasporaceae</taxon>
        <taxon>Cetraspora</taxon>
    </lineage>
</organism>